<dbReference type="GO" id="GO:0005506">
    <property type="term" value="F:iron ion binding"/>
    <property type="evidence" value="ECO:0007669"/>
    <property type="project" value="InterPro"/>
</dbReference>
<dbReference type="Pfam" id="PF00034">
    <property type="entry name" value="Cytochrom_C"/>
    <property type="match status" value="2"/>
</dbReference>
<dbReference type="RefSeq" id="WP_073318461.1">
    <property type="nucleotide sequence ID" value="NZ_FQWD01000001.1"/>
</dbReference>
<keyword evidence="7 9" id="KW-0408">Iron</keyword>
<dbReference type="InterPro" id="IPR050597">
    <property type="entry name" value="Cytochrome_c_Oxidase_Subunit"/>
</dbReference>
<dbReference type="Proteomes" id="UP000184520">
    <property type="component" value="Unassembled WGS sequence"/>
</dbReference>
<evidence type="ECO:0000256" key="5">
    <source>
        <dbReference type="ARBA" id="ARBA00022764"/>
    </source>
</evidence>
<dbReference type="PRINTS" id="PR00605">
    <property type="entry name" value="CYTCHROMECIC"/>
</dbReference>
<dbReference type="SUPFAM" id="SSF46626">
    <property type="entry name" value="Cytochrome c"/>
    <property type="match status" value="2"/>
</dbReference>
<keyword evidence="10" id="KW-0732">Signal</keyword>
<accession>A0A1M5FPS5</accession>
<comment type="PTM">
    <text evidence="8">Binds 2 heme c groups covalently per subunit.</text>
</comment>
<evidence type="ECO:0000256" key="2">
    <source>
        <dbReference type="ARBA" id="ARBA00022448"/>
    </source>
</evidence>
<feature type="domain" description="Cytochrome c" evidence="11">
    <location>
        <begin position="22"/>
        <end position="107"/>
    </location>
</feature>
<dbReference type="InterPro" id="IPR024167">
    <property type="entry name" value="Cytochrome_c4-like"/>
</dbReference>
<dbReference type="OrthoDB" id="9773456at2"/>
<evidence type="ECO:0000256" key="7">
    <source>
        <dbReference type="ARBA" id="ARBA00023004"/>
    </source>
</evidence>
<evidence type="ECO:0000256" key="9">
    <source>
        <dbReference type="PIRSR" id="PIRSR000005-2"/>
    </source>
</evidence>
<keyword evidence="4 9" id="KW-0479">Metal-binding</keyword>
<evidence type="ECO:0000256" key="8">
    <source>
        <dbReference type="PIRSR" id="PIRSR000005-1"/>
    </source>
</evidence>
<comment type="subcellular location">
    <subcellularLocation>
        <location evidence="1">Periplasm</location>
    </subcellularLocation>
</comment>
<dbReference type="GO" id="GO:0009055">
    <property type="term" value="F:electron transfer activity"/>
    <property type="evidence" value="ECO:0007669"/>
    <property type="project" value="InterPro"/>
</dbReference>
<dbReference type="EMBL" id="FQWD01000001">
    <property type="protein sequence ID" value="SHF93429.1"/>
    <property type="molecule type" value="Genomic_DNA"/>
</dbReference>
<feature type="binding site" description="axial binding residue" evidence="9">
    <location>
        <position position="38"/>
    </location>
    <ligand>
        <name>heme c</name>
        <dbReference type="ChEBI" id="CHEBI:61717"/>
        <label>1</label>
    </ligand>
    <ligandPart>
        <name>Fe</name>
        <dbReference type="ChEBI" id="CHEBI:18248"/>
    </ligandPart>
</feature>
<dbReference type="PIRSF" id="PIRSF000005">
    <property type="entry name" value="Cytochrome_c4"/>
    <property type="match status" value="1"/>
</dbReference>
<feature type="binding site" description="axial binding residue" evidence="9">
    <location>
        <position position="184"/>
    </location>
    <ligand>
        <name>heme c</name>
        <dbReference type="ChEBI" id="CHEBI:61717"/>
        <label>2</label>
    </ligand>
    <ligandPart>
        <name>Fe</name>
        <dbReference type="ChEBI" id="CHEBI:18248"/>
    </ligandPart>
</feature>
<evidence type="ECO:0000256" key="1">
    <source>
        <dbReference type="ARBA" id="ARBA00004418"/>
    </source>
</evidence>
<reference evidence="13" key="1">
    <citation type="submission" date="2016-11" db="EMBL/GenBank/DDBJ databases">
        <authorList>
            <person name="Varghese N."/>
            <person name="Submissions S."/>
        </authorList>
    </citation>
    <scope>NUCLEOTIDE SEQUENCE [LARGE SCALE GENOMIC DNA]</scope>
    <source>
        <strain evidence="13">CGMCC 1.8995</strain>
    </source>
</reference>
<organism evidence="12 13">
    <name type="scientific">Marisediminitalea aggregata</name>
    <dbReference type="NCBI Taxonomy" id="634436"/>
    <lineage>
        <taxon>Bacteria</taxon>
        <taxon>Pseudomonadati</taxon>
        <taxon>Pseudomonadota</taxon>
        <taxon>Gammaproteobacteria</taxon>
        <taxon>Alteromonadales</taxon>
        <taxon>Alteromonadaceae</taxon>
        <taxon>Marisediminitalea</taxon>
    </lineage>
</organism>
<evidence type="ECO:0000256" key="6">
    <source>
        <dbReference type="ARBA" id="ARBA00022982"/>
    </source>
</evidence>
<feature type="binding site" description="covalent" evidence="8">
    <location>
        <position position="140"/>
    </location>
    <ligand>
        <name>heme c</name>
        <dbReference type="ChEBI" id="CHEBI:61717"/>
        <label>2</label>
    </ligand>
</feature>
<feature type="binding site" description="covalent" evidence="8">
    <location>
        <position position="37"/>
    </location>
    <ligand>
        <name>heme c</name>
        <dbReference type="ChEBI" id="CHEBI:61717"/>
        <label>1</label>
    </ligand>
</feature>
<dbReference type="InterPro" id="IPR036909">
    <property type="entry name" value="Cyt_c-like_dom_sf"/>
</dbReference>
<feature type="binding site" description="covalent" evidence="8">
    <location>
        <position position="137"/>
    </location>
    <ligand>
        <name>heme c</name>
        <dbReference type="ChEBI" id="CHEBI:61717"/>
        <label>2</label>
    </ligand>
</feature>
<name>A0A1M5FPS5_9ALTE</name>
<feature type="signal peptide" evidence="10">
    <location>
        <begin position="1"/>
        <end position="20"/>
    </location>
</feature>
<feature type="binding site" description="axial binding residue" evidence="9">
    <location>
        <position position="84"/>
    </location>
    <ligand>
        <name>heme c</name>
        <dbReference type="ChEBI" id="CHEBI:61717"/>
        <label>1</label>
    </ligand>
    <ligandPart>
        <name>Fe</name>
        <dbReference type="ChEBI" id="CHEBI:18248"/>
    </ligandPart>
</feature>
<feature type="domain" description="Cytochrome c" evidence="11">
    <location>
        <begin position="116"/>
        <end position="207"/>
    </location>
</feature>
<dbReference type="InterPro" id="IPR008168">
    <property type="entry name" value="Cyt_C_IC"/>
</dbReference>
<dbReference type="PROSITE" id="PS51007">
    <property type="entry name" value="CYTC"/>
    <property type="match status" value="2"/>
</dbReference>
<evidence type="ECO:0000256" key="3">
    <source>
        <dbReference type="ARBA" id="ARBA00022617"/>
    </source>
</evidence>
<feature type="binding site" description="covalent" evidence="8">
    <location>
        <position position="34"/>
    </location>
    <ligand>
        <name>heme c</name>
        <dbReference type="ChEBI" id="CHEBI:61717"/>
        <label>1</label>
    </ligand>
</feature>
<keyword evidence="13" id="KW-1185">Reference proteome</keyword>
<evidence type="ECO:0000256" key="4">
    <source>
        <dbReference type="ARBA" id="ARBA00022723"/>
    </source>
</evidence>
<feature type="binding site" description="axial binding residue" evidence="9">
    <location>
        <position position="141"/>
    </location>
    <ligand>
        <name>heme c</name>
        <dbReference type="ChEBI" id="CHEBI:61717"/>
        <label>2</label>
    </ligand>
    <ligandPart>
        <name>Fe</name>
        <dbReference type="ChEBI" id="CHEBI:18248"/>
    </ligandPart>
</feature>
<dbReference type="AlphaFoldDB" id="A0A1M5FPS5"/>
<keyword evidence="5" id="KW-0574">Periplasm</keyword>
<evidence type="ECO:0000313" key="12">
    <source>
        <dbReference type="EMBL" id="SHF93429.1"/>
    </source>
</evidence>
<dbReference type="InterPro" id="IPR009056">
    <property type="entry name" value="Cyt_c-like_dom"/>
</dbReference>
<gene>
    <name evidence="12" type="ORF">SAMN05216361_0938</name>
</gene>
<sequence length="207" mass="21530">MKKLCLLVCLTFGLTAAAQAEGNPDAGKAKSAVCAACHGPDGNSMIELNPKIAGQHENYLVKQLTEFRLASSTGGAEGRNNAVMNGMAAALSDQDIADLAAYFSSQEAKPGATPENFVAPGEALYRGGDAARGVTACIACHGPQGNGMQLAGFPDISGQHASYTAAQLKAFRAGERHNDMNGMMRDIASKLTDEDIEILSNYVAGLH</sequence>
<evidence type="ECO:0000256" key="10">
    <source>
        <dbReference type="SAM" id="SignalP"/>
    </source>
</evidence>
<dbReference type="GO" id="GO:0020037">
    <property type="term" value="F:heme binding"/>
    <property type="evidence" value="ECO:0007669"/>
    <property type="project" value="InterPro"/>
</dbReference>
<dbReference type="PANTHER" id="PTHR33751">
    <property type="entry name" value="CBB3-TYPE CYTOCHROME C OXIDASE SUBUNIT FIXP"/>
    <property type="match status" value="1"/>
</dbReference>
<dbReference type="Gene3D" id="1.10.760.10">
    <property type="entry name" value="Cytochrome c-like domain"/>
    <property type="match status" value="2"/>
</dbReference>
<evidence type="ECO:0000259" key="11">
    <source>
        <dbReference type="PROSITE" id="PS51007"/>
    </source>
</evidence>
<dbReference type="STRING" id="634436.SAMN05216361_0938"/>
<feature type="chain" id="PRO_5012861197" evidence="10">
    <location>
        <begin position="21"/>
        <end position="207"/>
    </location>
</feature>
<keyword evidence="3 8" id="KW-0349">Heme</keyword>
<proteinExistence type="predicted"/>
<dbReference type="GO" id="GO:0042597">
    <property type="term" value="C:periplasmic space"/>
    <property type="evidence" value="ECO:0007669"/>
    <property type="project" value="UniProtKB-SubCell"/>
</dbReference>
<dbReference type="PANTHER" id="PTHR33751:SF9">
    <property type="entry name" value="CYTOCHROME C4"/>
    <property type="match status" value="1"/>
</dbReference>
<protein>
    <submittedName>
        <fullName evidence="12">Cytochrome c553</fullName>
    </submittedName>
</protein>
<evidence type="ECO:0000313" key="13">
    <source>
        <dbReference type="Proteomes" id="UP000184520"/>
    </source>
</evidence>
<keyword evidence="6" id="KW-0249">Electron transport</keyword>
<keyword evidence="2" id="KW-0813">Transport</keyword>